<evidence type="ECO:0000259" key="6">
    <source>
        <dbReference type="Pfam" id="PF01694"/>
    </source>
</evidence>
<feature type="transmembrane region" description="Helical" evidence="5">
    <location>
        <begin position="117"/>
        <end position="139"/>
    </location>
</feature>
<comment type="caution">
    <text evidence="7">The sequence shown here is derived from an EMBL/GenBank/DDBJ whole genome shotgun (WGS) entry which is preliminary data.</text>
</comment>
<feature type="domain" description="Peptidase S54 rhomboid" evidence="6">
    <location>
        <begin position="59"/>
        <end position="200"/>
    </location>
</feature>
<dbReference type="InterPro" id="IPR035952">
    <property type="entry name" value="Rhomboid-like_sf"/>
</dbReference>
<organism evidence="7 8">
    <name type="scientific">Haloarcula limicola</name>
    <dbReference type="NCBI Taxonomy" id="1429915"/>
    <lineage>
        <taxon>Archaea</taxon>
        <taxon>Methanobacteriati</taxon>
        <taxon>Methanobacteriota</taxon>
        <taxon>Stenosarchaea group</taxon>
        <taxon>Halobacteria</taxon>
        <taxon>Halobacteriales</taxon>
        <taxon>Haloarculaceae</taxon>
        <taxon>Haloarcula</taxon>
    </lineage>
</organism>
<feature type="transmembrane region" description="Helical" evidence="5">
    <location>
        <begin position="151"/>
        <end position="172"/>
    </location>
</feature>
<feature type="transmembrane region" description="Helical" evidence="5">
    <location>
        <begin position="184"/>
        <end position="203"/>
    </location>
</feature>
<keyword evidence="2 5" id="KW-0812">Transmembrane</keyword>
<keyword evidence="4 5" id="KW-0472">Membrane</keyword>
<keyword evidence="7" id="KW-0645">Protease</keyword>
<gene>
    <name evidence="7" type="ORF">KTS45_19390</name>
</gene>
<dbReference type="Proteomes" id="UP000766550">
    <property type="component" value="Unassembled WGS sequence"/>
</dbReference>
<name>A0A8J7YFP7_9EURY</name>
<dbReference type="GO" id="GO:0016020">
    <property type="term" value="C:membrane"/>
    <property type="evidence" value="ECO:0007669"/>
    <property type="project" value="UniProtKB-SubCell"/>
</dbReference>
<protein>
    <submittedName>
        <fullName evidence="7">Rhomboid family intramembrane serine protease</fullName>
    </submittedName>
</protein>
<proteinExistence type="predicted"/>
<dbReference type="GO" id="GO:0006508">
    <property type="term" value="P:proteolysis"/>
    <property type="evidence" value="ECO:0007669"/>
    <property type="project" value="UniProtKB-KW"/>
</dbReference>
<feature type="transmembrane region" description="Helical" evidence="5">
    <location>
        <begin position="65"/>
        <end position="85"/>
    </location>
</feature>
<dbReference type="AlphaFoldDB" id="A0A8J7YFP7"/>
<accession>A0A8J7YFP7</accession>
<feature type="transmembrane region" description="Helical" evidence="5">
    <location>
        <begin position="12"/>
        <end position="36"/>
    </location>
</feature>
<keyword evidence="8" id="KW-1185">Reference proteome</keyword>
<dbReference type="RefSeq" id="WP_206674445.1">
    <property type="nucleotide sequence ID" value="NZ_JAHQXF010000005.1"/>
</dbReference>
<evidence type="ECO:0000256" key="5">
    <source>
        <dbReference type="SAM" id="Phobius"/>
    </source>
</evidence>
<dbReference type="InterPro" id="IPR022764">
    <property type="entry name" value="Peptidase_S54_rhomboid_dom"/>
</dbReference>
<sequence length="220" mass="23543">MTYKGSLRKLRGVLVLAGFLILIYAVERVAATLLGFPNERLMLEMLNVEQKRLLVLTIGPFVHRGVSHIAENLVFLLIFGGYIEWQVGWRKLYLYCVVTGYGASWILLLTIGGVGAVGASSITSGLEAVAGIVGFVRVVEELLSVNSGVKILRGVAHVFPFVIGLGFAASTIQATTVSPTGPTQAIHAIGALLGITAAAYYPLTRLVTEGYSLNQVHKGM</sequence>
<evidence type="ECO:0000256" key="3">
    <source>
        <dbReference type="ARBA" id="ARBA00022989"/>
    </source>
</evidence>
<evidence type="ECO:0000313" key="8">
    <source>
        <dbReference type="Proteomes" id="UP000766550"/>
    </source>
</evidence>
<evidence type="ECO:0000256" key="4">
    <source>
        <dbReference type="ARBA" id="ARBA00023136"/>
    </source>
</evidence>
<evidence type="ECO:0000313" key="7">
    <source>
        <dbReference type="EMBL" id="MBV0926376.1"/>
    </source>
</evidence>
<evidence type="ECO:0000256" key="1">
    <source>
        <dbReference type="ARBA" id="ARBA00004141"/>
    </source>
</evidence>
<dbReference type="Gene3D" id="1.20.1540.10">
    <property type="entry name" value="Rhomboid-like"/>
    <property type="match status" value="1"/>
</dbReference>
<dbReference type="EMBL" id="JAHQXF010000005">
    <property type="protein sequence ID" value="MBV0926376.1"/>
    <property type="molecule type" value="Genomic_DNA"/>
</dbReference>
<dbReference type="OrthoDB" id="26567at2157"/>
<reference evidence="7 8" key="1">
    <citation type="submission" date="2021-06" db="EMBL/GenBank/DDBJ databases">
        <title>New haloarchaea isolates fom saline soil.</title>
        <authorList>
            <person name="Duran-Viseras A."/>
            <person name="Sanchez-Porro C.S."/>
            <person name="Ventosa A."/>
        </authorList>
    </citation>
    <scope>NUCLEOTIDE SEQUENCE [LARGE SCALE GENOMIC DNA]</scope>
    <source>
        <strain evidence="7 8">JCM 183640</strain>
    </source>
</reference>
<comment type="subcellular location">
    <subcellularLocation>
        <location evidence="1">Membrane</location>
        <topology evidence="1">Multi-pass membrane protein</topology>
    </subcellularLocation>
</comment>
<feature type="transmembrane region" description="Helical" evidence="5">
    <location>
        <begin position="92"/>
        <end position="111"/>
    </location>
</feature>
<evidence type="ECO:0000256" key="2">
    <source>
        <dbReference type="ARBA" id="ARBA00022692"/>
    </source>
</evidence>
<dbReference type="SUPFAM" id="SSF144091">
    <property type="entry name" value="Rhomboid-like"/>
    <property type="match status" value="1"/>
</dbReference>
<keyword evidence="3 5" id="KW-1133">Transmembrane helix</keyword>
<dbReference type="GO" id="GO:0004252">
    <property type="term" value="F:serine-type endopeptidase activity"/>
    <property type="evidence" value="ECO:0007669"/>
    <property type="project" value="InterPro"/>
</dbReference>
<dbReference type="Pfam" id="PF01694">
    <property type="entry name" value="Rhomboid"/>
    <property type="match status" value="1"/>
</dbReference>
<keyword evidence="7" id="KW-0378">Hydrolase</keyword>